<accession>A0A3Q0DQA4</accession>
<evidence type="ECO:0000313" key="1">
    <source>
        <dbReference type="Proteomes" id="UP000189704"/>
    </source>
</evidence>
<dbReference type="CTD" id="9965"/>
<reference evidence="2" key="1">
    <citation type="submission" date="2025-08" db="UniProtKB">
        <authorList>
            <consortium name="RefSeq"/>
        </authorList>
    </citation>
    <scope>IDENTIFICATION</scope>
</reference>
<name>A0A3Q0DQA4_CARSF</name>
<dbReference type="Proteomes" id="UP000189704">
    <property type="component" value="Unplaced"/>
</dbReference>
<organism evidence="1 2">
    <name type="scientific">Carlito syrichta</name>
    <name type="common">Philippine tarsier</name>
    <name type="synonym">Tarsius syrichta</name>
    <dbReference type="NCBI Taxonomy" id="1868482"/>
    <lineage>
        <taxon>Eukaryota</taxon>
        <taxon>Metazoa</taxon>
        <taxon>Chordata</taxon>
        <taxon>Craniata</taxon>
        <taxon>Vertebrata</taxon>
        <taxon>Euteleostomi</taxon>
        <taxon>Mammalia</taxon>
        <taxon>Eutheria</taxon>
        <taxon>Euarchontoglires</taxon>
        <taxon>Primates</taxon>
        <taxon>Haplorrhini</taxon>
        <taxon>Tarsiiformes</taxon>
        <taxon>Tarsiidae</taxon>
        <taxon>Carlito</taxon>
    </lineage>
</organism>
<dbReference type="KEGG" id="csyr:103252199"/>
<dbReference type="OrthoDB" id="9937370at2759"/>
<dbReference type="SUPFAM" id="SSF50353">
    <property type="entry name" value="Cytokine"/>
    <property type="match status" value="1"/>
</dbReference>
<dbReference type="RefSeq" id="XP_021564657.1">
    <property type="nucleotide sequence ID" value="XM_021708982.1"/>
</dbReference>
<dbReference type="Gene3D" id="2.80.10.50">
    <property type="match status" value="1"/>
</dbReference>
<proteinExistence type="predicted"/>
<evidence type="ECO:0000313" key="2">
    <source>
        <dbReference type="RefSeq" id="XP_021564657.1"/>
    </source>
</evidence>
<dbReference type="InterPro" id="IPR008996">
    <property type="entry name" value="IL1/FGF"/>
</dbReference>
<dbReference type="GeneID" id="103252199"/>
<protein>
    <submittedName>
        <fullName evidence="2">Fibroblast growth factor 19</fullName>
    </submittedName>
</protein>
<sequence length="106" mass="12028">MGVPLSQYSEEDCAFLEEIRPDGHTVYRSEKHRLPVSLSNTRQRQLYKDRGFLPLSHFLPMLPVAPEESWHFGESDVLSAALETDSMDPFGFAKGDDVVKSPSFQK</sequence>
<dbReference type="AlphaFoldDB" id="A0A3Q0DQA4"/>
<gene>
    <name evidence="2" type="primary">FGF19</name>
</gene>
<keyword evidence="1" id="KW-1185">Reference proteome</keyword>